<dbReference type="PANTHER" id="PTHR34828">
    <property type="entry name" value="TESTIS-EXPRESSED PROTEIN 45"/>
    <property type="match status" value="1"/>
</dbReference>
<dbReference type="AlphaFoldDB" id="A0A8C9Z2W9"/>
<dbReference type="Proteomes" id="UP000694568">
    <property type="component" value="Unplaced"/>
</dbReference>
<accession>A0A8C9Z2W9</accession>
<keyword evidence="2" id="KW-1185">Reference proteome</keyword>
<reference evidence="1" key="2">
    <citation type="submission" date="2025-09" db="UniProtKB">
        <authorList>
            <consortium name="Ensembl"/>
        </authorList>
    </citation>
    <scope>IDENTIFICATION</scope>
</reference>
<dbReference type="Ensembl" id="ENSSLUT00000031938.1">
    <property type="protein sequence ID" value="ENSSLUP00000030946.1"/>
    <property type="gene ID" value="ENSSLUG00000013835.1"/>
</dbReference>
<dbReference type="OrthoDB" id="6151791at2759"/>
<dbReference type="PANTHER" id="PTHR34828:SF1">
    <property type="entry name" value="TESTIS-EXPRESSED PROTEIN 45"/>
    <property type="match status" value="1"/>
</dbReference>
<evidence type="ECO:0000313" key="2">
    <source>
        <dbReference type="Proteomes" id="UP000694568"/>
    </source>
</evidence>
<dbReference type="GeneID" id="116053038"/>
<protein>
    <submittedName>
        <fullName evidence="1">Uncharacterized LOC116053038</fullName>
    </submittedName>
</protein>
<name>A0A8C9Z2W9_SANLU</name>
<reference evidence="1" key="1">
    <citation type="submission" date="2025-08" db="UniProtKB">
        <authorList>
            <consortium name="Ensembl"/>
        </authorList>
    </citation>
    <scope>IDENTIFICATION</scope>
</reference>
<proteinExistence type="predicted"/>
<dbReference type="InterPro" id="IPR028001">
    <property type="entry name" value="SAXO5"/>
</dbReference>
<dbReference type="GeneTree" id="ENSGT00510000053055"/>
<organism evidence="1 2">
    <name type="scientific">Sander lucioperca</name>
    <name type="common">Pike-perch</name>
    <name type="synonym">Perca lucioperca</name>
    <dbReference type="NCBI Taxonomy" id="283035"/>
    <lineage>
        <taxon>Eukaryota</taxon>
        <taxon>Metazoa</taxon>
        <taxon>Chordata</taxon>
        <taxon>Craniata</taxon>
        <taxon>Vertebrata</taxon>
        <taxon>Euteleostomi</taxon>
        <taxon>Actinopterygii</taxon>
        <taxon>Neopterygii</taxon>
        <taxon>Teleostei</taxon>
        <taxon>Neoteleostei</taxon>
        <taxon>Acanthomorphata</taxon>
        <taxon>Eupercaria</taxon>
        <taxon>Perciformes</taxon>
        <taxon>Percoidei</taxon>
        <taxon>Percidae</taxon>
        <taxon>Luciopercinae</taxon>
        <taxon>Sander</taxon>
    </lineage>
</organism>
<dbReference type="KEGG" id="sluc:116053038"/>
<gene>
    <name evidence="1" type="primary">LOC116053038</name>
</gene>
<sequence length="388" mass="43968">MTAAAKTLAQARSVGKDFHLSTNIPFLDRNNPDAFSTCSQKDFQPFSSKKAEPFRPPAQAHLDHKDLRHIKEYLTEAMVSYHPHPMLQITRTPRWTTLHTNFKMQTDPGEVAFLTTQSQNFQPQPFQPPPTLIRHTKANKKTQHVEKLPESTNKASFTPHRRCPVVKATAKHLEEGFPTIKGDRRSHSFVSHYNNTFQGAWSRVAKPVEKHSSVTMGDPVKIVERETTHAASFSWPTVCRPVVVKERLKLSLGNFSKDLWSSTSREAFCHHKLGDPVVVTRNQNCHSLPKGDTDTRCNKEMMYVTTNRISFSDLNHRERPVHVLGADLMTKSHVQFSPPHLSGLYYTSTAKQHYSKQEGERARPAIQLLSNILSGPGDRTEQHQVSTG</sequence>
<evidence type="ECO:0000313" key="1">
    <source>
        <dbReference type="Ensembl" id="ENSSLUP00000030946.1"/>
    </source>
</evidence>
<dbReference type="RefSeq" id="XP_031159761.1">
    <property type="nucleotide sequence ID" value="XM_031303901.1"/>
</dbReference>